<sequence>MKGLACLTFALFLAPAAAQVLIVNESTAVAELTRNEARLYVTMRLKQWPDGTQVRLFVLPDDHDLHQRFVNVVLGLYPYQLRRVWDRQIFTGTGQAPTRVSSEDEMIQRVASTPGAIGYIESSEPSLGVRAVQIH</sequence>
<accession>A0A6M0JY66</accession>
<dbReference type="SUPFAM" id="SSF53850">
    <property type="entry name" value="Periplasmic binding protein-like II"/>
    <property type="match status" value="1"/>
</dbReference>
<organism evidence="2 3">
    <name type="scientific">Thiorhodococcus minor</name>
    <dbReference type="NCBI Taxonomy" id="57489"/>
    <lineage>
        <taxon>Bacteria</taxon>
        <taxon>Pseudomonadati</taxon>
        <taxon>Pseudomonadota</taxon>
        <taxon>Gammaproteobacteria</taxon>
        <taxon>Chromatiales</taxon>
        <taxon>Chromatiaceae</taxon>
        <taxon>Thiorhodococcus</taxon>
    </lineage>
</organism>
<dbReference type="EMBL" id="JAAIJQ010000020">
    <property type="protein sequence ID" value="NEV61961.1"/>
    <property type="molecule type" value="Genomic_DNA"/>
</dbReference>
<evidence type="ECO:0000256" key="1">
    <source>
        <dbReference type="SAM" id="SignalP"/>
    </source>
</evidence>
<protein>
    <recommendedName>
        <fullName evidence="4">PBP domain-containing protein</fullName>
    </recommendedName>
</protein>
<gene>
    <name evidence="2" type="ORF">G3446_08670</name>
</gene>
<evidence type="ECO:0000313" key="2">
    <source>
        <dbReference type="EMBL" id="NEV61961.1"/>
    </source>
</evidence>
<reference evidence="2 3" key="1">
    <citation type="submission" date="2020-02" db="EMBL/GenBank/DDBJ databases">
        <title>Genome sequences of Thiorhodococcus mannitoliphagus and Thiorhodococcus minor, purple sulfur photosynthetic bacteria in the gammaproteobacterial family, Chromatiaceae.</title>
        <authorList>
            <person name="Aviles F.A."/>
            <person name="Meyer T.E."/>
            <person name="Kyndt J.A."/>
        </authorList>
    </citation>
    <scope>NUCLEOTIDE SEQUENCE [LARGE SCALE GENOMIC DNA]</scope>
    <source>
        <strain evidence="2 3">DSM 11518</strain>
    </source>
</reference>
<dbReference type="RefSeq" id="WP_164452437.1">
    <property type="nucleotide sequence ID" value="NZ_JAAIJQ010000020.1"/>
</dbReference>
<evidence type="ECO:0000313" key="3">
    <source>
        <dbReference type="Proteomes" id="UP000483379"/>
    </source>
</evidence>
<evidence type="ECO:0008006" key="4">
    <source>
        <dbReference type="Google" id="ProtNLM"/>
    </source>
</evidence>
<feature type="signal peptide" evidence="1">
    <location>
        <begin position="1"/>
        <end position="18"/>
    </location>
</feature>
<keyword evidence="3" id="KW-1185">Reference proteome</keyword>
<dbReference type="Proteomes" id="UP000483379">
    <property type="component" value="Unassembled WGS sequence"/>
</dbReference>
<dbReference type="AlphaFoldDB" id="A0A6M0JY66"/>
<comment type="caution">
    <text evidence="2">The sequence shown here is derived from an EMBL/GenBank/DDBJ whole genome shotgun (WGS) entry which is preliminary data.</text>
</comment>
<keyword evidence="1" id="KW-0732">Signal</keyword>
<feature type="chain" id="PRO_5027059226" description="PBP domain-containing protein" evidence="1">
    <location>
        <begin position="19"/>
        <end position="135"/>
    </location>
</feature>
<name>A0A6M0JY66_9GAMM</name>
<dbReference type="Gene3D" id="3.40.190.10">
    <property type="entry name" value="Periplasmic binding protein-like II"/>
    <property type="match status" value="1"/>
</dbReference>
<proteinExistence type="predicted"/>